<organism evidence="1 2">
    <name type="scientific">Bacillus chungangensis</name>
    <dbReference type="NCBI Taxonomy" id="587633"/>
    <lineage>
        <taxon>Bacteria</taxon>
        <taxon>Bacillati</taxon>
        <taxon>Bacillota</taxon>
        <taxon>Bacilli</taxon>
        <taxon>Bacillales</taxon>
        <taxon>Bacillaceae</taxon>
        <taxon>Bacillus</taxon>
    </lineage>
</organism>
<protein>
    <recommendedName>
        <fullName evidence="3">CDP-diacylglycerol--serine O-phosphatidyltransferase</fullName>
    </recommendedName>
</protein>
<dbReference type="Proteomes" id="UP001223586">
    <property type="component" value="Unassembled WGS sequence"/>
</dbReference>
<dbReference type="EMBL" id="JAUSTT010000011">
    <property type="protein sequence ID" value="MDQ0176305.1"/>
    <property type="molecule type" value="Genomic_DNA"/>
</dbReference>
<sequence length="37" mass="4232">MRKLIKFKNQAGRVMNLPALFFGAAAFRINALFDFLT</sequence>
<evidence type="ECO:0000313" key="1">
    <source>
        <dbReference type="EMBL" id="MDQ0176305.1"/>
    </source>
</evidence>
<reference evidence="1 2" key="1">
    <citation type="submission" date="2023-07" db="EMBL/GenBank/DDBJ databases">
        <title>Genomic Encyclopedia of Type Strains, Phase IV (KMG-IV): sequencing the most valuable type-strain genomes for metagenomic binning, comparative biology and taxonomic classification.</title>
        <authorList>
            <person name="Goeker M."/>
        </authorList>
    </citation>
    <scope>NUCLEOTIDE SEQUENCE [LARGE SCALE GENOMIC DNA]</scope>
    <source>
        <strain evidence="1 2">DSM 23837</strain>
    </source>
</reference>
<name>A0ABT9WSM8_9BACI</name>
<evidence type="ECO:0000313" key="2">
    <source>
        <dbReference type="Proteomes" id="UP001223586"/>
    </source>
</evidence>
<proteinExistence type="predicted"/>
<accession>A0ABT9WSM8</accession>
<comment type="caution">
    <text evidence="1">The sequence shown here is derived from an EMBL/GenBank/DDBJ whole genome shotgun (WGS) entry which is preliminary data.</text>
</comment>
<evidence type="ECO:0008006" key="3">
    <source>
        <dbReference type="Google" id="ProtNLM"/>
    </source>
</evidence>
<keyword evidence="2" id="KW-1185">Reference proteome</keyword>
<gene>
    <name evidence="1" type="ORF">J2S08_002142</name>
</gene>